<keyword evidence="10" id="KW-0863">Zinc-finger</keyword>
<dbReference type="InterPro" id="IPR000008">
    <property type="entry name" value="C2_dom"/>
</dbReference>
<dbReference type="PANTHER" id="PTHR24351">
    <property type="entry name" value="RIBOSOMAL PROTEIN S6 KINASE"/>
    <property type="match status" value="1"/>
</dbReference>
<dbReference type="PROSITE" id="PS50004">
    <property type="entry name" value="C2"/>
    <property type="match status" value="1"/>
</dbReference>
<comment type="catalytic activity">
    <reaction evidence="15 17">
        <text>L-threonyl-[protein] + ATP = O-phospho-L-threonyl-[protein] + ADP + H(+)</text>
        <dbReference type="Rhea" id="RHEA:46608"/>
        <dbReference type="Rhea" id="RHEA-COMP:11060"/>
        <dbReference type="Rhea" id="RHEA-COMP:11605"/>
        <dbReference type="ChEBI" id="CHEBI:15378"/>
        <dbReference type="ChEBI" id="CHEBI:30013"/>
        <dbReference type="ChEBI" id="CHEBI:30616"/>
        <dbReference type="ChEBI" id="CHEBI:61977"/>
        <dbReference type="ChEBI" id="CHEBI:456216"/>
        <dbReference type="EC" id="2.7.11.13"/>
    </reaction>
</comment>
<evidence type="ECO:0000259" key="22">
    <source>
        <dbReference type="PROSITE" id="PS50011"/>
    </source>
</evidence>
<keyword evidence="9 17" id="KW-0547">Nucleotide-binding</keyword>
<evidence type="ECO:0000256" key="5">
    <source>
        <dbReference type="ARBA" id="ARBA00022553"/>
    </source>
</evidence>
<dbReference type="Pfam" id="PF00130">
    <property type="entry name" value="C1_1"/>
    <property type="match status" value="2"/>
</dbReference>
<reference evidence="25" key="1">
    <citation type="submission" date="2025-08" db="UniProtKB">
        <authorList>
            <consortium name="Ensembl"/>
        </authorList>
    </citation>
    <scope>IDENTIFICATION</scope>
</reference>
<evidence type="ECO:0000256" key="20">
    <source>
        <dbReference type="PROSITE-ProRule" id="PRU10141"/>
    </source>
</evidence>
<organism evidence="25 26">
    <name type="scientific">Cyprinus carpio</name>
    <name type="common">Common carp</name>
    <dbReference type="NCBI Taxonomy" id="7962"/>
    <lineage>
        <taxon>Eukaryota</taxon>
        <taxon>Metazoa</taxon>
        <taxon>Chordata</taxon>
        <taxon>Craniata</taxon>
        <taxon>Vertebrata</taxon>
        <taxon>Euteleostomi</taxon>
        <taxon>Actinopterygii</taxon>
        <taxon>Neopterygii</taxon>
        <taxon>Teleostei</taxon>
        <taxon>Ostariophysi</taxon>
        <taxon>Cypriniformes</taxon>
        <taxon>Cyprinidae</taxon>
        <taxon>Cyprininae</taxon>
        <taxon>Cyprinus</taxon>
    </lineage>
</organism>
<dbReference type="PROSITE" id="PS00479">
    <property type="entry name" value="ZF_DAG_PE_1"/>
    <property type="match status" value="1"/>
</dbReference>
<dbReference type="CDD" id="cd04014">
    <property type="entry name" value="C2_PKC_epsilon"/>
    <property type="match status" value="1"/>
</dbReference>
<protein>
    <recommendedName>
        <fullName evidence="17">Protein kinase C</fullName>
        <ecNumber evidence="17">2.7.11.13</ecNumber>
    </recommendedName>
</protein>
<dbReference type="InterPro" id="IPR046349">
    <property type="entry name" value="C1-like_sf"/>
</dbReference>
<feature type="binding site" evidence="19">
    <location>
        <begin position="370"/>
        <end position="378"/>
    </location>
    <ligand>
        <name>ATP</name>
        <dbReference type="ChEBI" id="CHEBI:30616"/>
    </ligand>
</feature>
<sequence>MKFNGYLKLRIGEAVDLKPTTTSMRHAVMFSKANQTMDPYIVVKVDEYKIGQTHTKQKTNMPTYNEEFSVNVNNGKQVELAVFHDAPIGYDDFVANCTMQFDDLMKSTNREESFEGWVDLEPEGKVYILVNDAGGNTRPYKEFNRKRQQAVRRKIHQVNGHKFMSTFLKQPTFCFHCKEFIWGVFGKQGYQCQVCTCVVHKRCHQFVVTVCPRMKKPAKEQVMHGFSINVPHKFNIHNYKVPTFCDHCGSLLWGIVRQGLHCKICKMNVHIRCKGNVAPNCGVNNVELANKLAEMGLQPGGLTKRNSMVNTHTCTQSCQVLNSKYCLSSQGLSGMDAQSRTLSVRGDRGQSKKEPRRKLGISNFTLLQVLGKGSFGKVMLVRLNGSDQVFAVKVLKKDIILQDDDVECTMTEKRVLSFASTHPYLTQLYCCFQTPERLFFVMEFVNGGDLMFHIQKSRKFEENRARFYTAEITSALIFLHSKGIIYRDLKLDNVLLDKDGHCKLADFGMCKESMFEGVVTGTFCGTPDYIAPEILQEMLYGPSVDWWALGVLLYEMLSGHAPFEAENEDDLFESILTEEIIYASWLSTDAVDILKGFLTKNPSRRLGCVAAEGGETAVTSHPFFTSIDWNKLNQRELEPPFKPRIKTAEDVNNFDPDFTQEDPTLTPIDESIIPSINQDEFRDFSFTSPELLKVVSDLQSGAEEMSDVMNEQNSGEFCDLIEPNKL</sequence>
<evidence type="ECO:0000256" key="8">
    <source>
        <dbReference type="ARBA" id="ARBA00022737"/>
    </source>
</evidence>
<dbReference type="GO" id="GO:0030154">
    <property type="term" value="P:cell differentiation"/>
    <property type="evidence" value="ECO:0007669"/>
    <property type="project" value="UniProtKB-KW"/>
</dbReference>
<dbReference type="InterPro" id="IPR017441">
    <property type="entry name" value="Protein_kinase_ATP_BS"/>
</dbReference>
<evidence type="ECO:0000256" key="13">
    <source>
        <dbReference type="ARBA" id="ARBA00022833"/>
    </source>
</evidence>
<evidence type="ECO:0000256" key="7">
    <source>
        <dbReference type="ARBA" id="ARBA00022723"/>
    </source>
</evidence>
<evidence type="ECO:0000256" key="1">
    <source>
        <dbReference type="ARBA" id="ARBA00004496"/>
    </source>
</evidence>
<evidence type="ECO:0000313" key="26">
    <source>
        <dbReference type="Proteomes" id="UP000694701"/>
    </source>
</evidence>
<name>A0A8C2FAY7_CYPCA</name>
<dbReference type="SUPFAM" id="SSF49562">
    <property type="entry name" value="C2 domain (Calcium/lipid-binding domain, CaLB)"/>
    <property type="match status" value="1"/>
</dbReference>
<evidence type="ECO:0000256" key="9">
    <source>
        <dbReference type="ARBA" id="ARBA00022741"/>
    </source>
</evidence>
<evidence type="ECO:0000259" key="21">
    <source>
        <dbReference type="PROSITE" id="PS50004"/>
    </source>
</evidence>
<dbReference type="PROSITE" id="PS51285">
    <property type="entry name" value="AGC_KINASE_CTER"/>
    <property type="match status" value="1"/>
</dbReference>
<dbReference type="Gene3D" id="3.30.200.20">
    <property type="entry name" value="Phosphorylase Kinase, domain 1"/>
    <property type="match status" value="1"/>
</dbReference>
<evidence type="ECO:0000256" key="19">
    <source>
        <dbReference type="PIRSR" id="PIRSR000551-51"/>
    </source>
</evidence>
<dbReference type="InterPro" id="IPR017892">
    <property type="entry name" value="Pkinase_C"/>
</dbReference>
<keyword evidence="12" id="KW-0221">Differentiation</keyword>
<proteinExistence type="inferred from homology"/>
<dbReference type="InterPro" id="IPR002219">
    <property type="entry name" value="PKC_DAG/PE"/>
</dbReference>
<dbReference type="SMART" id="SM00239">
    <property type="entry name" value="C2"/>
    <property type="match status" value="1"/>
</dbReference>
<feature type="active site" description="Proton acceptor" evidence="18">
    <location>
        <position position="488"/>
    </location>
</feature>
<keyword evidence="3" id="KW-0963">Cytoplasm</keyword>
<dbReference type="GO" id="GO:0005524">
    <property type="term" value="F:ATP binding"/>
    <property type="evidence" value="ECO:0007669"/>
    <property type="project" value="UniProtKB-UniRule"/>
</dbReference>
<evidence type="ECO:0000256" key="17">
    <source>
        <dbReference type="PIRNR" id="PIRNR000551"/>
    </source>
</evidence>
<dbReference type="InterPro" id="IPR035892">
    <property type="entry name" value="C2_domain_sf"/>
</dbReference>
<dbReference type="Pfam" id="PF00433">
    <property type="entry name" value="Pkinase_C"/>
    <property type="match status" value="1"/>
</dbReference>
<dbReference type="SMART" id="SM00220">
    <property type="entry name" value="S_TKc"/>
    <property type="match status" value="1"/>
</dbReference>
<evidence type="ECO:0000256" key="6">
    <source>
        <dbReference type="ARBA" id="ARBA00022679"/>
    </source>
</evidence>
<dbReference type="PRINTS" id="PR00008">
    <property type="entry name" value="DAGPEDOMAIN"/>
</dbReference>
<evidence type="ECO:0000256" key="14">
    <source>
        <dbReference type="ARBA" id="ARBA00022840"/>
    </source>
</evidence>
<dbReference type="Pfam" id="PF00069">
    <property type="entry name" value="Pkinase"/>
    <property type="match status" value="1"/>
</dbReference>
<dbReference type="Gene3D" id="1.10.510.10">
    <property type="entry name" value="Transferase(Phosphotransferase) domain 1"/>
    <property type="match status" value="1"/>
</dbReference>
<comment type="subcellular location">
    <subcellularLocation>
        <location evidence="1">Cytoplasm</location>
    </subcellularLocation>
</comment>
<evidence type="ECO:0000256" key="11">
    <source>
        <dbReference type="ARBA" id="ARBA00022777"/>
    </source>
</evidence>
<keyword evidence="7" id="KW-0479">Metal-binding</keyword>
<dbReference type="SUPFAM" id="SSF57889">
    <property type="entry name" value="Cysteine-rich domain"/>
    <property type="match status" value="2"/>
</dbReference>
<keyword evidence="8" id="KW-0677">Repeat</keyword>
<evidence type="ECO:0000256" key="18">
    <source>
        <dbReference type="PIRSR" id="PIRSR000551-50"/>
    </source>
</evidence>
<dbReference type="Pfam" id="PF00168">
    <property type="entry name" value="C2"/>
    <property type="match status" value="1"/>
</dbReference>
<dbReference type="Gene3D" id="2.60.40.150">
    <property type="entry name" value="C2 domain"/>
    <property type="match status" value="1"/>
</dbReference>
<evidence type="ECO:0000256" key="2">
    <source>
        <dbReference type="ARBA" id="ARBA00005490"/>
    </source>
</evidence>
<feature type="domain" description="Phorbol-ester/DAG-type" evidence="23">
    <location>
        <begin position="231"/>
        <end position="281"/>
    </location>
</feature>
<dbReference type="FunFam" id="3.30.200.20:FF:000080">
    <property type="entry name" value="Protein kinase C"/>
    <property type="match status" value="1"/>
</dbReference>
<dbReference type="InterPro" id="IPR000961">
    <property type="entry name" value="AGC-kinase_C"/>
</dbReference>
<dbReference type="InterPro" id="IPR008271">
    <property type="entry name" value="Ser/Thr_kinase_AS"/>
</dbReference>
<evidence type="ECO:0000256" key="12">
    <source>
        <dbReference type="ARBA" id="ARBA00022782"/>
    </source>
</evidence>
<dbReference type="InterPro" id="IPR011009">
    <property type="entry name" value="Kinase-like_dom_sf"/>
</dbReference>
<keyword evidence="14 17" id="KW-0067">ATP-binding</keyword>
<dbReference type="FunFam" id="3.30.60.20:FF:000024">
    <property type="entry name" value="Protein kinase C epsilon"/>
    <property type="match status" value="1"/>
</dbReference>
<dbReference type="FunFam" id="2.60.40.150:FF:000056">
    <property type="entry name" value="Protein kinase C epsilon"/>
    <property type="match status" value="1"/>
</dbReference>
<feature type="domain" description="AGC-kinase C-terminal" evidence="24">
    <location>
        <begin position="625"/>
        <end position="696"/>
    </location>
</feature>
<dbReference type="FunFam" id="1.10.510.10:FF:000126">
    <property type="entry name" value="Protein kinase C epsilon"/>
    <property type="match status" value="1"/>
</dbReference>
<evidence type="ECO:0000256" key="4">
    <source>
        <dbReference type="ARBA" id="ARBA00022527"/>
    </source>
</evidence>
<feature type="domain" description="Phorbol-ester/DAG-type" evidence="23">
    <location>
        <begin position="160"/>
        <end position="211"/>
    </location>
</feature>
<evidence type="ECO:0000259" key="23">
    <source>
        <dbReference type="PROSITE" id="PS50081"/>
    </source>
</evidence>
<dbReference type="GO" id="GO:0008270">
    <property type="term" value="F:zinc ion binding"/>
    <property type="evidence" value="ECO:0007669"/>
    <property type="project" value="UniProtKB-KW"/>
</dbReference>
<dbReference type="Proteomes" id="UP000694701">
    <property type="component" value="Unplaced"/>
</dbReference>
<dbReference type="AlphaFoldDB" id="A0A8C2FAY7"/>
<evidence type="ECO:0000256" key="10">
    <source>
        <dbReference type="ARBA" id="ARBA00022771"/>
    </source>
</evidence>
<evidence type="ECO:0000259" key="24">
    <source>
        <dbReference type="PROSITE" id="PS51285"/>
    </source>
</evidence>
<dbReference type="PIRSF" id="PIRSF000551">
    <property type="entry name" value="PKC_delta"/>
    <property type="match status" value="1"/>
</dbReference>
<dbReference type="GO" id="GO:0005737">
    <property type="term" value="C:cytoplasm"/>
    <property type="evidence" value="ECO:0007669"/>
    <property type="project" value="UniProtKB-SubCell"/>
</dbReference>
<dbReference type="PROSITE" id="PS50011">
    <property type="entry name" value="PROTEIN_KINASE_DOM"/>
    <property type="match status" value="1"/>
</dbReference>
<dbReference type="PROSITE" id="PS50081">
    <property type="entry name" value="ZF_DAG_PE_2"/>
    <property type="match status" value="2"/>
</dbReference>
<dbReference type="PROSITE" id="PS00108">
    <property type="entry name" value="PROTEIN_KINASE_ST"/>
    <property type="match status" value="1"/>
</dbReference>
<keyword evidence="11 17" id="KW-0418">Kinase</keyword>
<keyword evidence="5" id="KW-0597">Phosphoprotein</keyword>
<comment type="catalytic activity">
    <reaction evidence="16">
        <text>L-seryl-[protein] + ATP = O-phospho-L-seryl-[protein] + ADP + H(+)</text>
        <dbReference type="Rhea" id="RHEA:17989"/>
        <dbReference type="Rhea" id="RHEA-COMP:9863"/>
        <dbReference type="Rhea" id="RHEA-COMP:11604"/>
        <dbReference type="ChEBI" id="CHEBI:15378"/>
        <dbReference type="ChEBI" id="CHEBI:29999"/>
        <dbReference type="ChEBI" id="CHEBI:30616"/>
        <dbReference type="ChEBI" id="CHEBI:83421"/>
        <dbReference type="ChEBI" id="CHEBI:456216"/>
        <dbReference type="EC" id="2.7.11.13"/>
    </reaction>
</comment>
<feature type="binding site" evidence="19 20">
    <location>
        <position position="393"/>
    </location>
    <ligand>
        <name>ATP</name>
        <dbReference type="ChEBI" id="CHEBI:30616"/>
    </ligand>
</feature>
<evidence type="ECO:0000256" key="3">
    <source>
        <dbReference type="ARBA" id="ARBA00022490"/>
    </source>
</evidence>
<dbReference type="InterPro" id="IPR014376">
    <property type="entry name" value="Prot_kin_PKC_delta"/>
</dbReference>
<feature type="domain" description="Protein kinase" evidence="22">
    <location>
        <begin position="364"/>
        <end position="624"/>
    </location>
</feature>
<dbReference type="SMART" id="SM00133">
    <property type="entry name" value="S_TK_X"/>
    <property type="match status" value="1"/>
</dbReference>
<dbReference type="EC" id="2.7.11.13" evidence="17"/>
<keyword evidence="13" id="KW-0862">Zinc</keyword>
<dbReference type="GO" id="GO:0004697">
    <property type="term" value="F:diacylglycerol-dependent serine/threonine kinase activity"/>
    <property type="evidence" value="ECO:0007669"/>
    <property type="project" value="UniProtKB-EC"/>
</dbReference>
<dbReference type="PROSITE" id="PS00107">
    <property type="entry name" value="PROTEIN_KINASE_ATP"/>
    <property type="match status" value="1"/>
</dbReference>
<dbReference type="FunFam" id="3.30.60.20:FF:000003">
    <property type="entry name" value="Protein kinase C delta"/>
    <property type="match status" value="1"/>
</dbReference>
<comment type="similarity">
    <text evidence="2 17">Belongs to the protein kinase superfamily. AGC Ser/Thr protein kinase family. PKC subfamily.</text>
</comment>
<dbReference type="InterPro" id="IPR000719">
    <property type="entry name" value="Prot_kinase_dom"/>
</dbReference>
<evidence type="ECO:0000256" key="16">
    <source>
        <dbReference type="ARBA" id="ARBA00047470"/>
    </source>
</evidence>
<dbReference type="CDD" id="cd20835">
    <property type="entry name" value="C1_nPKC_epsilon-like_rpt1"/>
    <property type="match status" value="1"/>
</dbReference>
<dbReference type="SUPFAM" id="SSF56112">
    <property type="entry name" value="Protein kinase-like (PK-like)"/>
    <property type="match status" value="1"/>
</dbReference>
<keyword evidence="4 17" id="KW-0723">Serine/threonine-protein kinase</keyword>
<accession>A0A8C2FAY7</accession>
<dbReference type="Ensembl" id="ENSCCRT00020058829.1">
    <property type="protein sequence ID" value="ENSCCRP00020053782.1"/>
    <property type="gene ID" value="ENSCCRG00020022723.1"/>
</dbReference>
<dbReference type="Gene3D" id="3.30.60.20">
    <property type="match status" value="2"/>
</dbReference>
<feature type="domain" description="C2" evidence="21">
    <location>
        <begin position="1"/>
        <end position="118"/>
    </location>
</feature>
<dbReference type="SMART" id="SM00109">
    <property type="entry name" value="C1"/>
    <property type="match status" value="2"/>
</dbReference>
<evidence type="ECO:0000256" key="15">
    <source>
        <dbReference type="ARBA" id="ARBA00047272"/>
    </source>
</evidence>
<evidence type="ECO:0000313" key="25">
    <source>
        <dbReference type="Ensembl" id="ENSCCRP00020053782.1"/>
    </source>
</evidence>
<dbReference type="CDD" id="cd20838">
    <property type="entry name" value="C1_nPKC_epsilon-like_rpt2"/>
    <property type="match status" value="1"/>
</dbReference>
<dbReference type="InterPro" id="IPR020454">
    <property type="entry name" value="DAG/PE-bd"/>
</dbReference>
<keyword evidence="6 17" id="KW-0808">Transferase</keyword>